<dbReference type="Pfam" id="PF00583">
    <property type="entry name" value="Acetyltransf_1"/>
    <property type="match status" value="1"/>
</dbReference>
<keyword evidence="3" id="KW-1185">Reference proteome</keyword>
<dbReference type="EMBL" id="CP093547">
    <property type="protein sequence ID" value="UNP30094.1"/>
    <property type="molecule type" value="Genomic_DNA"/>
</dbReference>
<dbReference type="InterPro" id="IPR000182">
    <property type="entry name" value="GNAT_dom"/>
</dbReference>
<protein>
    <submittedName>
        <fullName evidence="2">GNAT family N-acetyltransferase</fullName>
    </submittedName>
</protein>
<dbReference type="RefSeq" id="WP_083512248.1">
    <property type="nucleotide sequence ID" value="NZ_CP011131.1"/>
</dbReference>
<feature type="domain" description="N-acetyltransferase" evidence="1">
    <location>
        <begin position="20"/>
        <end position="177"/>
    </location>
</feature>
<evidence type="ECO:0000259" key="1">
    <source>
        <dbReference type="PROSITE" id="PS51186"/>
    </source>
</evidence>
<dbReference type="PROSITE" id="PS51186">
    <property type="entry name" value="GNAT"/>
    <property type="match status" value="1"/>
</dbReference>
<organism evidence="2 3">
    <name type="scientific">Lysobacter gummosus</name>
    <dbReference type="NCBI Taxonomy" id="262324"/>
    <lineage>
        <taxon>Bacteria</taxon>
        <taxon>Pseudomonadati</taxon>
        <taxon>Pseudomonadota</taxon>
        <taxon>Gammaproteobacteria</taxon>
        <taxon>Lysobacterales</taxon>
        <taxon>Lysobacteraceae</taxon>
        <taxon>Lysobacter</taxon>
    </lineage>
</organism>
<evidence type="ECO:0000313" key="3">
    <source>
        <dbReference type="Proteomes" id="UP000829194"/>
    </source>
</evidence>
<gene>
    <name evidence="2" type="ORF">MOV92_02055</name>
</gene>
<proteinExistence type="predicted"/>
<name>A0ABY3XBZ9_9GAMM</name>
<dbReference type="InterPro" id="IPR016181">
    <property type="entry name" value="Acyl_CoA_acyltransferase"/>
</dbReference>
<dbReference type="SUPFAM" id="SSF55729">
    <property type="entry name" value="Acyl-CoA N-acyltransferases (Nat)"/>
    <property type="match status" value="1"/>
</dbReference>
<accession>A0ABY3XBZ9</accession>
<reference evidence="2 3" key="1">
    <citation type="submission" date="2022-03" db="EMBL/GenBank/DDBJ databases">
        <title>Complete genome sequence of Lysobacter capsici VKM B-2533 and Lysobacter gummosus 10.1.1, promising sources of lytic agents.</title>
        <authorList>
            <person name="Tarlachkov S.V."/>
            <person name="Kudryakova I.V."/>
            <person name="Afoshin A.S."/>
            <person name="Leontyevskaya E.A."/>
            <person name="Leontyevskaya N.V."/>
        </authorList>
    </citation>
    <scope>NUCLEOTIDE SEQUENCE [LARGE SCALE GENOMIC DNA]</scope>
    <source>
        <strain evidence="2 3">10.1.1</strain>
    </source>
</reference>
<dbReference type="Gene3D" id="3.40.630.30">
    <property type="match status" value="1"/>
</dbReference>
<sequence>MPDMTAATDRPIPAAEPAPVRVSVVSPMLAPAVRALQVAPEQLQFVGDTSYNLDQTRLDPNSEAMAVLAGERVVGFYRLDFSVAAIAGRALGEPSVGLRAYVIDRREQGRGYGTAAMIACAQDLRRRYPERRLLALTVNLRNRAAYGVYLKAGFADTGELYHGGSAGPQHLMLLRLTPAPSSSPSPDRPLP</sequence>
<dbReference type="Proteomes" id="UP000829194">
    <property type="component" value="Chromosome"/>
</dbReference>
<evidence type="ECO:0000313" key="2">
    <source>
        <dbReference type="EMBL" id="UNP30094.1"/>
    </source>
</evidence>